<keyword evidence="3" id="KW-0812">Transmembrane</keyword>
<dbReference type="InterPro" id="IPR015915">
    <property type="entry name" value="Kelch-typ_b-propeller"/>
</dbReference>
<dbReference type="VEuPathDB" id="FungiDB:SAPIO_CDS8390"/>
<dbReference type="Gene3D" id="2.120.10.80">
    <property type="entry name" value="Kelch-type beta propeller"/>
    <property type="match status" value="1"/>
</dbReference>
<gene>
    <name evidence="4" type="ORF">SAPIO_CDS8390</name>
</gene>
<dbReference type="HOGENOM" id="CLU_012508_1_2_1"/>
<keyword evidence="1" id="KW-0880">Kelch repeat</keyword>
<keyword evidence="3" id="KW-0472">Membrane</keyword>
<keyword evidence="3" id="KW-1133">Transmembrane helix</keyword>
<evidence type="ECO:0008006" key="6">
    <source>
        <dbReference type="Google" id="ProtNLM"/>
    </source>
</evidence>
<evidence type="ECO:0000256" key="2">
    <source>
        <dbReference type="ARBA" id="ARBA00022737"/>
    </source>
</evidence>
<dbReference type="KEGG" id="sapo:SAPIO_CDS8390"/>
<dbReference type="InterPro" id="IPR011043">
    <property type="entry name" value="Gal_Oxase/kelch_b-propeller"/>
</dbReference>
<dbReference type="PANTHER" id="PTHR46228:SF2">
    <property type="entry name" value="KELCH REPEAT PROTEIN (AFU_ORTHOLOGUE AFUA_4G14350)"/>
    <property type="match status" value="1"/>
</dbReference>
<dbReference type="Proteomes" id="UP000028545">
    <property type="component" value="Unassembled WGS sequence"/>
</dbReference>
<comment type="caution">
    <text evidence="4">The sequence shown here is derived from an EMBL/GenBank/DDBJ whole genome shotgun (WGS) entry which is preliminary data.</text>
</comment>
<evidence type="ECO:0000256" key="1">
    <source>
        <dbReference type="ARBA" id="ARBA00022441"/>
    </source>
</evidence>
<accession>A0A084FZI7</accession>
<keyword evidence="5" id="KW-1185">Reference proteome</keyword>
<dbReference type="PANTHER" id="PTHR46228">
    <property type="entry name" value="KELCH DOMAIN-CONTAINING PROTEIN"/>
    <property type="match status" value="1"/>
</dbReference>
<dbReference type="OrthoDB" id="10251809at2759"/>
<dbReference type="EMBL" id="JOWA01000121">
    <property type="protein sequence ID" value="KEZ40499.1"/>
    <property type="molecule type" value="Genomic_DNA"/>
</dbReference>
<proteinExistence type="predicted"/>
<evidence type="ECO:0000313" key="4">
    <source>
        <dbReference type="EMBL" id="KEZ40499.1"/>
    </source>
</evidence>
<protein>
    <recommendedName>
        <fullName evidence="6">Kelch repeat protein</fullName>
    </recommendedName>
</protein>
<dbReference type="AlphaFoldDB" id="A0A084FZI7"/>
<name>A0A084FZI7_PSEDA</name>
<evidence type="ECO:0000313" key="5">
    <source>
        <dbReference type="Proteomes" id="UP000028545"/>
    </source>
</evidence>
<dbReference type="RefSeq" id="XP_016640298.1">
    <property type="nucleotide sequence ID" value="XM_016790035.1"/>
</dbReference>
<evidence type="ECO:0000256" key="3">
    <source>
        <dbReference type="SAM" id="Phobius"/>
    </source>
</evidence>
<reference evidence="4 5" key="1">
    <citation type="journal article" date="2014" name="Genome Announc.">
        <title>Draft genome sequence of the pathogenic fungus Scedosporium apiospermum.</title>
        <authorList>
            <person name="Vandeputte P."/>
            <person name="Ghamrawi S."/>
            <person name="Rechenmann M."/>
            <person name="Iltis A."/>
            <person name="Giraud S."/>
            <person name="Fleury M."/>
            <person name="Thornton C."/>
            <person name="Delhaes L."/>
            <person name="Meyer W."/>
            <person name="Papon N."/>
            <person name="Bouchara J.P."/>
        </authorList>
    </citation>
    <scope>NUCLEOTIDE SEQUENCE [LARGE SCALE GENOMIC DNA]</scope>
    <source>
        <strain evidence="4 5">IHEM 14462</strain>
    </source>
</reference>
<keyword evidence="2" id="KW-0677">Repeat</keyword>
<dbReference type="SUPFAM" id="SSF50965">
    <property type="entry name" value="Galactose oxidase, central domain"/>
    <property type="match status" value="1"/>
</dbReference>
<feature type="transmembrane region" description="Helical" evidence="3">
    <location>
        <begin position="465"/>
        <end position="489"/>
    </location>
</feature>
<organism evidence="4 5">
    <name type="scientific">Pseudallescheria apiosperma</name>
    <name type="common">Scedosporium apiospermum</name>
    <dbReference type="NCBI Taxonomy" id="563466"/>
    <lineage>
        <taxon>Eukaryota</taxon>
        <taxon>Fungi</taxon>
        <taxon>Dikarya</taxon>
        <taxon>Ascomycota</taxon>
        <taxon>Pezizomycotina</taxon>
        <taxon>Sordariomycetes</taxon>
        <taxon>Hypocreomycetidae</taxon>
        <taxon>Microascales</taxon>
        <taxon>Microascaceae</taxon>
        <taxon>Scedosporium</taxon>
    </lineage>
</organism>
<dbReference type="GeneID" id="27727462"/>
<sequence length="521" mass="55910">MLTTKRIGPVITDNPKGLVLTLNLTQPFSLSQNLTQLFNTLPKASTSASTPNYVDGDLLGNDAQFFTYGGLTTKSDAFPDPDADDVLEYQAYPYNSNDAPSFTAGFINEKLPDDVTRYLAYGAGVSAPSENKAWYFSGLRSPSSGVIYGSFSIEAAVPSNISDTLVTLTFDHQAQNIEKWENTTLPDSVAGRASASGVFVPVGKNGILVFVGGVTFPEFASRRHKSENPAALTSESQAFIKTIDIYDIGSNKWYKQETSSSQIPPVTAQGCAVVQKAKDLSSFNIYYYGGYTAEDQVNNFSDDVWILSLPSFKWIKAKAGTEAHARAGHRCVAPYPDQMMVFGGFTPKPGTARDCLQGGVIQLFNLTSLEWLDSYSPATFGEYGVPEVVQKEIGGNFQGGATAKSPAASGGWGDEGLKSLFETAYPTERIKTWYPYALVEPSSRPGVGIGDGSGGGKRGGGLPGWVAPTLGAVLGLIAVVVVAIGIIIWRRRKILRAGSRSGSVVGSGKKWYGFEKYRRPS</sequence>